<reference evidence="2 3" key="1">
    <citation type="submission" date="2019-03" db="EMBL/GenBank/DDBJ databases">
        <title>Freshwater and sediment microbial communities from various areas in North America, analyzing microbe dynamics in response to fracking.</title>
        <authorList>
            <person name="Lamendella R."/>
        </authorList>
    </citation>
    <scope>NUCLEOTIDE SEQUENCE [LARGE SCALE GENOMIC DNA]</scope>
    <source>
        <strain evidence="2 3">74A</strain>
    </source>
</reference>
<name>A0A4R2F8D7_9GAMM</name>
<gene>
    <name evidence="2" type="ORF">EDC91_1361</name>
</gene>
<sequence>MHYHQLLWLLATTAIGMSVNATPISVDSADSRTFVVGHIRVVSNPIFDESASNAIFLHHWANAIHINTRDSVILDRLSFKEGDVITQKQLEEAQRILRKEPYLRDAKIVQVPTKDDQPQPVNLVVETWDQWSLLPTVDWGRSGGKNRYSFGIKDDNILGLGMQTQLEYQSDEDRTGYKFDFETPLTIVKNARVAASFADNDDGKSTWLMFDKPFYTLMDTRAYGAEYQSVDRTNTFRQNGEDLQEYQESLDFAEFYWGMLLQQQGDVRQRLRFGITRDRHAFTALPGQPMLPLPQDRNFTYPWTEWEYLQDDYRVMTNVHLINFNEDINLGWQHKLRFGLETNDGDSLGYHLEWQMNRGYADDHELLLLELKATGIFATAQPDYYRIAATTEYFYRFNHKWSAYSRVQLISSRHNFRDLPVALGDETGMRGYPNDFQHGDQQWLVTAELRNYPNINLYQLAELGWAAFIDVGHAFGGPLAEDNEISHPISAIGIGARLYSSRSSYGNVVHMDFSLPMSNGEHVSGWEWRFEVKSHF</sequence>
<feature type="domain" description="POTRA" evidence="1">
    <location>
        <begin position="68"/>
        <end position="125"/>
    </location>
</feature>
<organism evidence="2 3">
    <name type="scientific">Shewanella fodinae</name>
    <dbReference type="NCBI Taxonomy" id="552357"/>
    <lineage>
        <taxon>Bacteria</taxon>
        <taxon>Pseudomonadati</taxon>
        <taxon>Pseudomonadota</taxon>
        <taxon>Gammaproteobacteria</taxon>
        <taxon>Alteromonadales</taxon>
        <taxon>Shewanellaceae</taxon>
        <taxon>Shewanella</taxon>
    </lineage>
</organism>
<dbReference type="Pfam" id="PF07244">
    <property type="entry name" value="POTRA"/>
    <property type="match status" value="1"/>
</dbReference>
<dbReference type="InterPro" id="IPR010827">
    <property type="entry name" value="BamA/TamA_POTRA"/>
</dbReference>
<protein>
    <submittedName>
        <fullName evidence="2">Surface antigen-like variable number repeat protein</fullName>
    </submittedName>
</protein>
<dbReference type="Gene3D" id="3.10.20.310">
    <property type="entry name" value="membrane protein fhac"/>
    <property type="match status" value="1"/>
</dbReference>
<dbReference type="AlphaFoldDB" id="A0A4R2F8D7"/>
<dbReference type="Gene3D" id="2.40.160.50">
    <property type="entry name" value="membrane protein fhac: a member of the omp85/tpsb transporter family"/>
    <property type="match status" value="1"/>
</dbReference>
<evidence type="ECO:0000313" key="2">
    <source>
        <dbReference type="EMBL" id="TCN78892.1"/>
    </source>
</evidence>
<keyword evidence="3" id="KW-1185">Reference proteome</keyword>
<accession>A0A4R2F8D7</accession>
<dbReference type="Proteomes" id="UP000294832">
    <property type="component" value="Unassembled WGS sequence"/>
</dbReference>
<dbReference type="RefSeq" id="WP_243692009.1">
    <property type="nucleotide sequence ID" value="NZ_SLWF01000036.1"/>
</dbReference>
<dbReference type="GO" id="GO:0019867">
    <property type="term" value="C:outer membrane"/>
    <property type="evidence" value="ECO:0007669"/>
    <property type="project" value="InterPro"/>
</dbReference>
<comment type="caution">
    <text evidence="2">The sequence shown here is derived from an EMBL/GenBank/DDBJ whole genome shotgun (WGS) entry which is preliminary data.</text>
</comment>
<proteinExistence type="predicted"/>
<evidence type="ECO:0000313" key="3">
    <source>
        <dbReference type="Proteomes" id="UP000294832"/>
    </source>
</evidence>
<dbReference type="EMBL" id="SLWF01000036">
    <property type="protein sequence ID" value="TCN78892.1"/>
    <property type="molecule type" value="Genomic_DNA"/>
</dbReference>
<evidence type="ECO:0000259" key="1">
    <source>
        <dbReference type="Pfam" id="PF07244"/>
    </source>
</evidence>